<dbReference type="GO" id="GO:0000710">
    <property type="term" value="P:meiotic mismatch repair"/>
    <property type="evidence" value="ECO:0007669"/>
    <property type="project" value="EnsemblFungi"/>
</dbReference>
<evidence type="ECO:0000256" key="2">
    <source>
        <dbReference type="ARBA" id="ARBA00008283"/>
    </source>
</evidence>
<reference evidence="9 10" key="1">
    <citation type="journal article" date="2011" name="Proc. Natl. Acad. Sci. U.S.A.">
        <title>Evolutionary erosion of yeast sex chromosomes by mating-type switching accidents.</title>
        <authorList>
            <person name="Gordon J.L."/>
            <person name="Armisen D."/>
            <person name="Proux-Wera E."/>
            <person name="Oheigeartaigh S.S."/>
            <person name="Byrne K.P."/>
            <person name="Wolfe K.H."/>
        </authorList>
    </citation>
    <scope>NUCLEOTIDE SEQUENCE [LARGE SCALE GENOMIC DNA]</scope>
    <source>
        <strain evidence="10">ATCC 34711 / CBS 6284 / DSM 70876 / NBRC 10599 / NRRL Y-10934 / UCD 77-7</strain>
    </source>
</reference>
<gene>
    <name evidence="9" type="primary">TBLA0C06310</name>
    <name evidence="9" type="ORF">TBLA_0C06310</name>
</gene>
<dbReference type="OrthoDB" id="10262814at2759"/>
<dbReference type="Gene3D" id="3.40.50.10130">
    <property type="match status" value="1"/>
</dbReference>
<dbReference type="KEGG" id="tbl:TBLA_0C06310"/>
<dbReference type="InParanoid" id="I2H224"/>
<sequence>MNNTDPTSFQSILAGVKRLRESHGDDNDTEKVSQPTPIETNQSTKIDATGSLQNNTYRNNSTNHDIKERNSQPHLVSAISNSHNHSNDLKNNNLENSASKSSNNNYTPINRSNLTKTVLVNSTQRENPLLNHLKNTNWRYYKPPAGTKIYYDYFLHGRSVLFLTLSYHKLYNDYITRRMKPFTSSSNNSDNNILIFVVDDSNSEDTVKDLTKICMFNGFTLLLAFNFEQAAKYIEYLND</sequence>
<dbReference type="GO" id="GO:0003697">
    <property type="term" value="F:single-stranded DNA binding"/>
    <property type="evidence" value="ECO:0007669"/>
    <property type="project" value="EnsemblFungi"/>
</dbReference>
<evidence type="ECO:0000256" key="6">
    <source>
        <dbReference type="ARBA" id="ARBA00023242"/>
    </source>
</evidence>
<dbReference type="GO" id="GO:0006312">
    <property type="term" value="P:mitotic recombination"/>
    <property type="evidence" value="ECO:0007669"/>
    <property type="project" value="EnsemblFungi"/>
</dbReference>
<dbReference type="eggNOG" id="KOG2841">
    <property type="taxonomic scope" value="Eukaryota"/>
</dbReference>
<keyword evidence="3" id="KW-0227">DNA damage</keyword>
<dbReference type="PANTHER" id="PTHR12749:SF0">
    <property type="entry name" value="DNA EXCISION REPAIR PROTEIN ERCC-1"/>
    <property type="match status" value="1"/>
</dbReference>
<dbReference type="GO" id="GO:0070914">
    <property type="term" value="P:UV-damage excision repair"/>
    <property type="evidence" value="ECO:0007669"/>
    <property type="project" value="TreeGrafter"/>
</dbReference>
<dbReference type="FunCoup" id="I2H224">
    <property type="interactions" value="154"/>
</dbReference>
<evidence type="ECO:0000256" key="5">
    <source>
        <dbReference type="ARBA" id="ARBA00023204"/>
    </source>
</evidence>
<dbReference type="FunFam" id="3.40.50.10130:FF:000015">
    <property type="entry name" value="SsDNA endonuclease"/>
    <property type="match status" value="1"/>
</dbReference>
<evidence type="ECO:0000256" key="4">
    <source>
        <dbReference type="ARBA" id="ARBA00023125"/>
    </source>
</evidence>
<dbReference type="InterPro" id="IPR011335">
    <property type="entry name" value="Restrct_endonuc-II-like"/>
</dbReference>
<proteinExistence type="inferred from homology"/>
<feature type="domain" description="ERCC1-like central" evidence="8">
    <location>
        <begin position="117"/>
        <end position="237"/>
    </location>
</feature>
<dbReference type="Pfam" id="PF03834">
    <property type="entry name" value="Rad10"/>
    <property type="match status" value="1"/>
</dbReference>
<feature type="compositionally biased region" description="Polar residues" evidence="7">
    <location>
        <begin position="72"/>
        <end position="112"/>
    </location>
</feature>
<dbReference type="GO" id="GO:0003684">
    <property type="term" value="F:damaged DNA binding"/>
    <property type="evidence" value="ECO:0007669"/>
    <property type="project" value="InterPro"/>
</dbReference>
<dbReference type="OMA" id="HPEYIWQ"/>
<keyword evidence="6" id="KW-0539">Nucleus</keyword>
<dbReference type="PANTHER" id="PTHR12749">
    <property type="entry name" value="EXCISION REPAIR CROSS-COMPLEMENTING 1 ERCC1"/>
    <property type="match status" value="1"/>
</dbReference>
<dbReference type="GeneID" id="14495406"/>
<comment type="subcellular location">
    <subcellularLocation>
        <location evidence="1">Nucleus</location>
    </subcellularLocation>
</comment>
<evidence type="ECO:0000313" key="10">
    <source>
        <dbReference type="Proteomes" id="UP000002866"/>
    </source>
</evidence>
<evidence type="ECO:0000259" key="8">
    <source>
        <dbReference type="Pfam" id="PF03834"/>
    </source>
</evidence>
<dbReference type="GO" id="GO:1905348">
    <property type="term" value="C:endonuclease complex"/>
    <property type="evidence" value="ECO:0007669"/>
    <property type="project" value="EnsemblFungi"/>
</dbReference>
<dbReference type="RefSeq" id="XP_004179945.1">
    <property type="nucleotide sequence ID" value="XM_004179897.1"/>
</dbReference>
<dbReference type="GO" id="GO:0000014">
    <property type="term" value="F:single-stranded DNA endodeoxyribonuclease activity"/>
    <property type="evidence" value="ECO:0007669"/>
    <property type="project" value="EnsemblFungi"/>
</dbReference>
<dbReference type="GO" id="GO:0000715">
    <property type="term" value="P:nucleotide-excision repair, DNA damage recognition"/>
    <property type="evidence" value="ECO:0007669"/>
    <property type="project" value="EnsemblFungi"/>
</dbReference>
<dbReference type="NCBIfam" id="TIGR00597">
    <property type="entry name" value="rad10"/>
    <property type="match status" value="1"/>
</dbReference>
<dbReference type="GO" id="GO:0006277">
    <property type="term" value="P:DNA amplification"/>
    <property type="evidence" value="ECO:0007669"/>
    <property type="project" value="EnsemblFungi"/>
</dbReference>
<dbReference type="InterPro" id="IPR047260">
    <property type="entry name" value="ERCC1-like_central_dom"/>
</dbReference>
<dbReference type="GO" id="GO:0000110">
    <property type="term" value="C:nucleotide-excision repair factor 1 complex"/>
    <property type="evidence" value="ECO:0007669"/>
    <property type="project" value="EnsemblFungi"/>
</dbReference>
<evidence type="ECO:0000256" key="3">
    <source>
        <dbReference type="ARBA" id="ARBA00022763"/>
    </source>
</evidence>
<dbReference type="GO" id="GO:0070522">
    <property type="term" value="C:ERCC4-ERCC1 complex"/>
    <property type="evidence" value="ECO:0007669"/>
    <property type="project" value="TreeGrafter"/>
</dbReference>
<dbReference type="SUPFAM" id="SSF52980">
    <property type="entry name" value="Restriction endonuclease-like"/>
    <property type="match status" value="1"/>
</dbReference>
<dbReference type="InterPro" id="IPR004579">
    <property type="entry name" value="ERCC1/RAD10/SWI10"/>
</dbReference>
<protein>
    <recommendedName>
        <fullName evidence="8">ERCC1-like central domain-containing protein</fullName>
    </recommendedName>
</protein>
<organism evidence="9 10">
    <name type="scientific">Henningerozyma blattae (strain ATCC 34711 / CBS 6284 / DSM 70876 / NBRC 10599 / NRRL Y-10934 / UCD 77-7)</name>
    <name type="common">Yeast</name>
    <name type="synonym">Tetrapisispora blattae</name>
    <dbReference type="NCBI Taxonomy" id="1071380"/>
    <lineage>
        <taxon>Eukaryota</taxon>
        <taxon>Fungi</taxon>
        <taxon>Dikarya</taxon>
        <taxon>Ascomycota</taxon>
        <taxon>Saccharomycotina</taxon>
        <taxon>Saccharomycetes</taxon>
        <taxon>Saccharomycetales</taxon>
        <taxon>Saccharomycetaceae</taxon>
        <taxon>Henningerozyma</taxon>
    </lineage>
</organism>
<feature type="compositionally biased region" description="Polar residues" evidence="7">
    <location>
        <begin position="32"/>
        <end position="63"/>
    </location>
</feature>
<evidence type="ECO:0000256" key="1">
    <source>
        <dbReference type="ARBA" id="ARBA00004123"/>
    </source>
</evidence>
<keyword evidence="5" id="KW-0234">DNA repair</keyword>
<accession>I2H224</accession>
<name>I2H224_HENB6</name>
<dbReference type="HOGENOM" id="CLU_1267070_0_0_1"/>
<keyword evidence="4" id="KW-0238">DNA-binding</keyword>
<dbReference type="STRING" id="1071380.I2H224"/>
<dbReference type="AlphaFoldDB" id="I2H224"/>
<evidence type="ECO:0000313" key="9">
    <source>
        <dbReference type="EMBL" id="CCH60426.1"/>
    </source>
</evidence>
<evidence type="ECO:0000256" key="7">
    <source>
        <dbReference type="SAM" id="MobiDB-lite"/>
    </source>
</evidence>
<dbReference type="Proteomes" id="UP000002866">
    <property type="component" value="Chromosome 3"/>
</dbReference>
<dbReference type="EMBL" id="HE806318">
    <property type="protein sequence ID" value="CCH60426.1"/>
    <property type="molecule type" value="Genomic_DNA"/>
</dbReference>
<comment type="similarity">
    <text evidence="2">Belongs to the ERCC1/RAD10/SWI10 family.</text>
</comment>
<keyword evidence="10" id="KW-1185">Reference proteome</keyword>
<feature type="region of interest" description="Disordered" evidence="7">
    <location>
        <begin position="21"/>
        <end position="112"/>
    </location>
</feature>
<dbReference type="GO" id="GO:0000736">
    <property type="term" value="P:double-strand break repair via single-strand annealing, removal of nonhomologous ends"/>
    <property type="evidence" value="ECO:0007669"/>
    <property type="project" value="EnsemblFungi"/>
</dbReference>
<feature type="compositionally biased region" description="Basic and acidic residues" evidence="7">
    <location>
        <begin position="21"/>
        <end position="31"/>
    </location>
</feature>